<feature type="transmembrane region" description="Helical" evidence="1">
    <location>
        <begin position="12"/>
        <end position="33"/>
    </location>
</feature>
<dbReference type="Proteomes" id="UP001596050">
    <property type="component" value="Unassembled WGS sequence"/>
</dbReference>
<dbReference type="EMBL" id="JBHSMU010000014">
    <property type="protein sequence ID" value="MFC5460892.1"/>
    <property type="molecule type" value="Genomic_DNA"/>
</dbReference>
<protein>
    <recommendedName>
        <fullName evidence="4">Type 4 fimbrial biogenesis protein PilX N-terminal domain-containing protein</fullName>
    </recommendedName>
</protein>
<comment type="caution">
    <text evidence="2">The sequence shown here is derived from an EMBL/GenBank/DDBJ whole genome shotgun (WGS) entry which is preliminary data.</text>
</comment>
<evidence type="ECO:0000256" key="1">
    <source>
        <dbReference type="SAM" id="Phobius"/>
    </source>
</evidence>
<reference evidence="3" key="1">
    <citation type="journal article" date="2019" name="Int. J. Syst. Evol. Microbiol.">
        <title>The Global Catalogue of Microorganisms (GCM) 10K type strain sequencing project: providing services to taxonomists for standard genome sequencing and annotation.</title>
        <authorList>
            <consortium name="The Broad Institute Genomics Platform"/>
            <consortium name="The Broad Institute Genome Sequencing Center for Infectious Disease"/>
            <person name="Wu L."/>
            <person name="Ma J."/>
        </authorList>
    </citation>
    <scope>NUCLEOTIDE SEQUENCE [LARGE SCALE GENOMIC DNA]</scope>
    <source>
        <strain evidence="3">KACC 12649</strain>
    </source>
</reference>
<gene>
    <name evidence="2" type="ORF">ACFPN5_13865</name>
</gene>
<evidence type="ECO:0000313" key="3">
    <source>
        <dbReference type="Proteomes" id="UP001596050"/>
    </source>
</evidence>
<keyword evidence="3" id="KW-1185">Reference proteome</keyword>
<sequence length="189" mass="20036">MKYQRFESGITLITALIMLVLLTLVALTSFNLGKSNLQVVSNMQQRDEATAAAREVIEETISNTRFFTHPAAILANPCGPDNQRCVDTNGDGKDDVKVVMAPRPTCVKAPVIKNTALNLADTEDAGCSMGAAQSFGIDGAVDGNSSCADSIWEISAVATDIETEAKVQVTQGVAVRVARDDVTNNCPTT</sequence>
<keyword evidence="1" id="KW-0812">Transmembrane</keyword>
<dbReference type="RefSeq" id="WP_379784197.1">
    <property type="nucleotide sequence ID" value="NZ_JBHSMU010000014.1"/>
</dbReference>
<evidence type="ECO:0008006" key="4">
    <source>
        <dbReference type="Google" id="ProtNLM"/>
    </source>
</evidence>
<keyword evidence="1" id="KW-1133">Transmembrane helix</keyword>
<organism evidence="2 3">
    <name type="scientific">Massilia niabensis</name>
    <dbReference type="NCBI Taxonomy" id="544910"/>
    <lineage>
        <taxon>Bacteria</taxon>
        <taxon>Pseudomonadati</taxon>
        <taxon>Pseudomonadota</taxon>
        <taxon>Betaproteobacteria</taxon>
        <taxon>Burkholderiales</taxon>
        <taxon>Oxalobacteraceae</taxon>
        <taxon>Telluria group</taxon>
        <taxon>Massilia</taxon>
    </lineage>
</organism>
<name>A0ABW0L7P3_9BURK</name>
<proteinExistence type="predicted"/>
<evidence type="ECO:0000313" key="2">
    <source>
        <dbReference type="EMBL" id="MFC5460892.1"/>
    </source>
</evidence>
<accession>A0ABW0L7P3</accession>
<keyword evidence="1" id="KW-0472">Membrane</keyword>